<accession>A0A1F6PEM6</accession>
<dbReference type="EMBL" id="MFRE01000006">
    <property type="protein sequence ID" value="OGH94625.1"/>
    <property type="molecule type" value="Genomic_DNA"/>
</dbReference>
<dbReference type="InterPro" id="IPR039564">
    <property type="entry name" value="Peptidase_C39-like"/>
</dbReference>
<evidence type="ECO:0000256" key="1">
    <source>
        <dbReference type="SAM" id="Phobius"/>
    </source>
</evidence>
<sequence length="289" mass="33223">MRNNFSEAGRHFRINIFIVILLMVIEWYVITHFFSNVNCEVTADYFQPAETKCVESTSSTTIIKEVVPTPAPSVSNDVVNLQIPYINEAPENQWVGSWKNACEEAVITMMEQYYTKKTTLTIAEGERFMQILFDAQKSAYGSDANSDTIRTLFLIDNYSSFGATLKTNPTLDGIKQELLAGRPVMAFHYGFDLRNHNIPFLATGSSYHTTLIKGFDDANQQFITHDPGDEIDGPDHRYGYEIFMNSLRDYNYSNSKADGWFAQCFIYLRKIIKKIIFVYFTNSCYNYRN</sequence>
<dbReference type="Proteomes" id="UP000178254">
    <property type="component" value="Unassembled WGS sequence"/>
</dbReference>
<protein>
    <recommendedName>
        <fullName evidence="2">Peptidase C39-like domain-containing protein</fullName>
    </recommendedName>
</protein>
<name>A0A1F6PEM6_9BACT</name>
<dbReference type="Pfam" id="PF13529">
    <property type="entry name" value="Peptidase_C39_2"/>
    <property type="match status" value="1"/>
</dbReference>
<feature type="domain" description="Peptidase C39-like" evidence="2">
    <location>
        <begin position="82"/>
        <end position="227"/>
    </location>
</feature>
<evidence type="ECO:0000313" key="3">
    <source>
        <dbReference type="EMBL" id="OGH94625.1"/>
    </source>
</evidence>
<dbReference type="Gene3D" id="3.90.70.10">
    <property type="entry name" value="Cysteine proteinases"/>
    <property type="match status" value="1"/>
</dbReference>
<dbReference type="AlphaFoldDB" id="A0A1F6PEM6"/>
<reference evidence="3 4" key="1">
    <citation type="journal article" date="2016" name="Nat. Commun.">
        <title>Thousands of microbial genomes shed light on interconnected biogeochemical processes in an aquifer system.</title>
        <authorList>
            <person name="Anantharaman K."/>
            <person name="Brown C.T."/>
            <person name="Hug L.A."/>
            <person name="Sharon I."/>
            <person name="Castelle C.J."/>
            <person name="Probst A.J."/>
            <person name="Thomas B.C."/>
            <person name="Singh A."/>
            <person name="Wilkins M.J."/>
            <person name="Karaoz U."/>
            <person name="Brodie E.L."/>
            <person name="Williams K.H."/>
            <person name="Hubbard S.S."/>
            <person name="Banfield J.F."/>
        </authorList>
    </citation>
    <scope>NUCLEOTIDE SEQUENCE [LARGE SCALE GENOMIC DNA]</scope>
</reference>
<keyword evidence="1" id="KW-0812">Transmembrane</keyword>
<keyword evidence="1" id="KW-1133">Transmembrane helix</keyword>
<organism evidence="3 4">
    <name type="scientific">Candidatus Magasanikbacteria bacterium RIFOXYD2_FULL_41_14</name>
    <dbReference type="NCBI Taxonomy" id="1798709"/>
    <lineage>
        <taxon>Bacteria</taxon>
        <taxon>Candidatus Magasanikiibacteriota</taxon>
    </lineage>
</organism>
<dbReference type="STRING" id="1798709.A2538_04295"/>
<keyword evidence="1" id="KW-0472">Membrane</keyword>
<proteinExistence type="predicted"/>
<evidence type="ECO:0000259" key="2">
    <source>
        <dbReference type="Pfam" id="PF13529"/>
    </source>
</evidence>
<gene>
    <name evidence="3" type="ORF">A2538_04295</name>
</gene>
<evidence type="ECO:0000313" key="4">
    <source>
        <dbReference type="Proteomes" id="UP000178254"/>
    </source>
</evidence>
<comment type="caution">
    <text evidence="3">The sequence shown here is derived from an EMBL/GenBank/DDBJ whole genome shotgun (WGS) entry which is preliminary data.</text>
</comment>
<feature type="transmembrane region" description="Helical" evidence="1">
    <location>
        <begin position="12"/>
        <end position="30"/>
    </location>
</feature>